<gene>
    <name evidence="4" type="ORF">FC093_12030</name>
</gene>
<evidence type="ECO:0000256" key="1">
    <source>
        <dbReference type="ARBA" id="ARBA00006499"/>
    </source>
</evidence>
<dbReference type="Gene3D" id="3.40.50.1820">
    <property type="entry name" value="alpha/beta hydrolase"/>
    <property type="match status" value="1"/>
</dbReference>
<reference evidence="4 5" key="1">
    <citation type="submission" date="2019-05" db="EMBL/GenBank/DDBJ databases">
        <title>Panacibacter sp. strain 17mud1-8 Genome sequencing and assembly.</title>
        <authorList>
            <person name="Chhetri G."/>
        </authorList>
    </citation>
    <scope>NUCLEOTIDE SEQUENCE [LARGE SCALE GENOMIC DNA]</scope>
    <source>
        <strain evidence="4 5">17mud1-8</strain>
    </source>
</reference>
<keyword evidence="5" id="KW-1185">Reference proteome</keyword>
<dbReference type="InterPro" id="IPR029058">
    <property type="entry name" value="AB_hydrolase_fold"/>
</dbReference>
<dbReference type="EMBL" id="SZQL01000009">
    <property type="protein sequence ID" value="TKK67939.1"/>
    <property type="molecule type" value="Genomic_DNA"/>
</dbReference>
<organism evidence="4 5">
    <name type="scientific">Ilyomonas limi</name>
    <dbReference type="NCBI Taxonomy" id="2575867"/>
    <lineage>
        <taxon>Bacteria</taxon>
        <taxon>Pseudomonadati</taxon>
        <taxon>Bacteroidota</taxon>
        <taxon>Chitinophagia</taxon>
        <taxon>Chitinophagales</taxon>
        <taxon>Chitinophagaceae</taxon>
        <taxon>Ilyomonas</taxon>
    </lineage>
</organism>
<dbReference type="SUPFAM" id="SSF53474">
    <property type="entry name" value="alpha/beta-Hydrolases"/>
    <property type="match status" value="1"/>
</dbReference>
<dbReference type="PANTHER" id="PTHR10655">
    <property type="entry name" value="LYSOPHOSPHOLIPASE-RELATED"/>
    <property type="match status" value="1"/>
</dbReference>
<keyword evidence="2" id="KW-0378">Hydrolase</keyword>
<dbReference type="PANTHER" id="PTHR10655:SF17">
    <property type="entry name" value="LYSOPHOSPHOLIPASE-LIKE PROTEIN 1"/>
    <property type="match status" value="1"/>
</dbReference>
<dbReference type="AlphaFoldDB" id="A0A4U3L154"/>
<evidence type="ECO:0000256" key="2">
    <source>
        <dbReference type="ARBA" id="ARBA00022801"/>
    </source>
</evidence>
<dbReference type="GO" id="GO:0016787">
    <property type="term" value="F:hydrolase activity"/>
    <property type="evidence" value="ECO:0007669"/>
    <property type="project" value="UniProtKB-KW"/>
</dbReference>
<sequence length="224" mass="25336">MIYSTIKDETSVQNNEPSLQYLIREPKTNTTTKKAIVLLHGVGSNEHDLFSLADQLPDEYFIISPQGQFALGAGRYAWYQVDFSTGKPVINAEQEVSSRKVLIAFISQLKKQYNLDEVYLGGFSQGAIMSYSIGLTHPQKVEGIILLSGRLLNEITPLINKEEDLQQLKVFMAHGIQDNILPITYAREAKTYLQTLNVQLSYHEYNTGHQINSAIIKDLNDWLK</sequence>
<dbReference type="OrthoDB" id="9795555at2"/>
<accession>A0A4U3L154</accession>
<comment type="similarity">
    <text evidence="1">Belongs to the AB hydrolase superfamily. AB hydrolase 2 family.</text>
</comment>
<evidence type="ECO:0000313" key="4">
    <source>
        <dbReference type="EMBL" id="TKK67939.1"/>
    </source>
</evidence>
<dbReference type="InterPro" id="IPR050565">
    <property type="entry name" value="LYPA1-2/EST-like"/>
</dbReference>
<protein>
    <submittedName>
        <fullName evidence="4">Esterase</fullName>
    </submittedName>
</protein>
<evidence type="ECO:0000313" key="5">
    <source>
        <dbReference type="Proteomes" id="UP000305848"/>
    </source>
</evidence>
<dbReference type="Proteomes" id="UP000305848">
    <property type="component" value="Unassembled WGS sequence"/>
</dbReference>
<dbReference type="InterPro" id="IPR003140">
    <property type="entry name" value="PLipase/COase/thioEstase"/>
</dbReference>
<dbReference type="RefSeq" id="WP_137262042.1">
    <property type="nucleotide sequence ID" value="NZ_SZQL01000009.1"/>
</dbReference>
<name>A0A4U3L154_9BACT</name>
<evidence type="ECO:0000259" key="3">
    <source>
        <dbReference type="Pfam" id="PF02230"/>
    </source>
</evidence>
<comment type="caution">
    <text evidence="4">The sequence shown here is derived from an EMBL/GenBank/DDBJ whole genome shotgun (WGS) entry which is preliminary data.</text>
</comment>
<feature type="domain" description="Phospholipase/carboxylesterase/thioesterase" evidence="3">
    <location>
        <begin position="31"/>
        <end position="223"/>
    </location>
</feature>
<dbReference type="Pfam" id="PF02230">
    <property type="entry name" value="Abhydrolase_2"/>
    <property type="match status" value="1"/>
</dbReference>
<proteinExistence type="inferred from homology"/>